<dbReference type="InterPro" id="IPR051450">
    <property type="entry name" value="Gfo/Idh/MocA_Oxidoreductases"/>
</dbReference>
<accession>A0A2H5XDY1</accession>
<dbReference type="Gene3D" id="3.30.360.10">
    <property type="entry name" value="Dihydrodipicolinate Reductase, domain 2"/>
    <property type="match status" value="1"/>
</dbReference>
<dbReference type="Gene3D" id="3.40.50.720">
    <property type="entry name" value="NAD(P)-binding Rossmann-like Domain"/>
    <property type="match status" value="1"/>
</dbReference>
<dbReference type="GO" id="GO:0000166">
    <property type="term" value="F:nucleotide binding"/>
    <property type="evidence" value="ECO:0007669"/>
    <property type="project" value="InterPro"/>
</dbReference>
<evidence type="ECO:0000313" key="3">
    <source>
        <dbReference type="EMBL" id="GBC99347.1"/>
    </source>
</evidence>
<dbReference type="Proteomes" id="UP000236173">
    <property type="component" value="Unassembled WGS sequence"/>
</dbReference>
<proteinExistence type="predicted"/>
<reference evidence="4" key="1">
    <citation type="submission" date="2017-09" db="EMBL/GenBank/DDBJ databases">
        <title>Metaegenomics of thermophilic ammonia-oxidizing enrichment culture.</title>
        <authorList>
            <person name="Kato S."/>
            <person name="Suzuki K."/>
        </authorList>
    </citation>
    <scope>NUCLEOTIDE SEQUENCE [LARGE SCALE GENOMIC DNA]</scope>
</reference>
<dbReference type="PANTHER" id="PTHR43377">
    <property type="entry name" value="BILIVERDIN REDUCTASE A"/>
    <property type="match status" value="1"/>
</dbReference>
<dbReference type="InterPro" id="IPR036291">
    <property type="entry name" value="NAD(P)-bd_dom_sf"/>
</dbReference>
<dbReference type="PANTHER" id="PTHR43377:SF1">
    <property type="entry name" value="BILIVERDIN REDUCTASE A"/>
    <property type="match status" value="1"/>
</dbReference>
<dbReference type="SUPFAM" id="SSF55347">
    <property type="entry name" value="Glyceraldehyde-3-phosphate dehydrogenase-like, C-terminal domain"/>
    <property type="match status" value="1"/>
</dbReference>
<gene>
    <name evidence="3" type="primary">afr_8</name>
    <name evidence="3" type="ORF">HRbin17_01869</name>
</gene>
<dbReference type="GO" id="GO:0033712">
    <property type="term" value="F:1,5-anhydro-D-fructose reductase (1,5-anhydro-D-mannitol-forming) activity"/>
    <property type="evidence" value="ECO:0007669"/>
    <property type="project" value="UniProtKB-EC"/>
</dbReference>
<feature type="domain" description="Gfo/Idh/MocA-like oxidoreductase C-terminal" evidence="2">
    <location>
        <begin position="150"/>
        <end position="368"/>
    </location>
</feature>
<dbReference type="EC" id="1.1.1.292" evidence="3"/>
<organism evidence="3 4">
    <name type="scientific">Candidatus Fervidibacter japonicus</name>
    <dbReference type="NCBI Taxonomy" id="2035412"/>
    <lineage>
        <taxon>Bacteria</taxon>
        <taxon>Candidatus Fervidibacterota</taxon>
        <taxon>Candidatus Fervidibacter</taxon>
    </lineage>
</organism>
<dbReference type="SUPFAM" id="SSF51735">
    <property type="entry name" value="NAD(P)-binding Rossmann-fold domains"/>
    <property type="match status" value="1"/>
</dbReference>
<evidence type="ECO:0000259" key="1">
    <source>
        <dbReference type="Pfam" id="PF01408"/>
    </source>
</evidence>
<dbReference type="InterPro" id="IPR004104">
    <property type="entry name" value="Gfo/Idh/MocA-like_OxRdtase_C"/>
</dbReference>
<sequence length="390" mass="43403">MSRESIGIALIGCGGMMGAHVRHGFQALWEKGFRPFRIVACVDVNETAAQKLADDIAAWQERRPTVLRDVGALLRMDSVDAVDIVVPHHEHHTVASACLEAGKHVLLEKPLAITLRAGRQIMEAAHRKGVVLSIAENYRRYPDQRAIRWAIQQGRIGQPQQVYWLDVTERRWYWGWRDHVELAGGGWTLDGGVHFADLMRYHVGEVVEVAAQMATFNPTRFRKVNEHEEPVTATIEDTTQALLRFDNGALGVWVETIAAPALKIGNRVVYGAEGALDLEAGLFVRGKDEPIPLSALREEFLAALSADERERLFPLGIMDGIAQEVHEFIVACLSGDPRVEVDGEEGYRSQAVCIAVYESATLRQPVSVAAVMALAVETYQHPLNERWHIT</sequence>
<name>A0A2H5XDY1_9BACT</name>
<dbReference type="EMBL" id="BEHT01000025">
    <property type="protein sequence ID" value="GBC99347.1"/>
    <property type="molecule type" value="Genomic_DNA"/>
</dbReference>
<dbReference type="AlphaFoldDB" id="A0A2H5XDY1"/>
<evidence type="ECO:0000313" key="4">
    <source>
        <dbReference type="Proteomes" id="UP000236173"/>
    </source>
</evidence>
<dbReference type="InterPro" id="IPR000683">
    <property type="entry name" value="Gfo/Idh/MocA-like_OxRdtase_N"/>
</dbReference>
<comment type="caution">
    <text evidence="3">The sequence shown here is derived from an EMBL/GenBank/DDBJ whole genome shotgun (WGS) entry which is preliminary data.</text>
</comment>
<evidence type="ECO:0000259" key="2">
    <source>
        <dbReference type="Pfam" id="PF02894"/>
    </source>
</evidence>
<dbReference type="Pfam" id="PF02894">
    <property type="entry name" value="GFO_IDH_MocA_C"/>
    <property type="match status" value="1"/>
</dbReference>
<dbReference type="Pfam" id="PF01408">
    <property type="entry name" value="GFO_IDH_MocA"/>
    <property type="match status" value="1"/>
</dbReference>
<keyword evidence="3" id="KW-0560">Oxidoreductase</keyword>
<feature type="domain" description="Gfo/Idh/MocA-like oxidoreductase N-terminal" evidence="1">
    <location>
        <begin position="7"/>
        <end position="134"/>
    </location>
</feature>
<protein>
    <submittedName>
        <fullName evidence="3">1,5-anhydro-D-fructose reductase</fullName>
        <ecNumber evidence="3">1.1.1.292</ecNumber>
    </submittedName>
</protein>